<dbReference type="Pfam" id="PF05016">
    <property type="entry name" value="ParE_toxin"/>
    <property type="match status" value="1"/>
</dbReference>
<evidence type="ECO:0000256" key="1">
    <source>
        <dbReference type="ARBA" id="ARBA00006226"/>
    </source>
</evidence>
<dbReference type="RefSeq" id="WP_043047475.1">
    <property type="nucleotide sequence ID" value="NZ_JXCQ01000008.1"/>
</dbReference>
<organism evidence="3 4">
    <name type="scientific">Pseudomonas fluorescens</name>
    <dbReference type="NCBI Taxonomy" id="294"/>
    <lineage>
        <taxon>Bacteria</taxon>
        <taxon>Pseudomonadati</taxon>
        <taxon>Pseudomonadota</taxon>
        <taxon>Gammaproteobacteria</taxon>
        <taxon>Pseudomonadales</taxon>
        <taxon>Pseudomonadaceae</taxon>
        <taxon>Pseudomonas</taxon>
    </lineage>
</organism>
<comment type="caution">
    <text evidence="3">The sequence shown here is derived from an EMBL/GenBank/DDBJ whole genome shotgun (WGS) entry which is preliminary data.</text>
</comment>
<dbReference type="AlphaFoldDB" id="A0A0D0TIS4"/>
<name>A0A0D0TIS4_PSEFL</name>
<dbReference type="Gene3D" id="3.30.2310.20">
    <property type="entry name" value="RelE-like"/>
    <property type="match status" value="1"/>
</dbReference>
<dbReference type="InterPro" id="IPR051803">
    <property type="entry name" value="TA_system_RelE-like_toxin"/>
</dbReference>
<dbReference type="InterPro" id="IPR035093">
    <property type="entry name" value="RelE/ParE_toxin_dom_sf"/>
</dbReference>
<evidence type="ECO:0000313" key="4">
    <source>
        <dbReference type="Proteomes" id="UP000032210"/>
    </source>
</evidence>
<dbReference type="EMBL" id="JXCQ01000008">
    <property type="protein sequence ID" value="KIR23211.1"/>
    <property type="molecule type" value="Genomic_DNA"/>
</dbReference>
<keyword evidence="2" id="KW-1277">Toxin-antitoxin system</keyword>
<evidence type="ECO:0000313" key="3">
    <source>
        <dbReference type="EMBL" id="KIR23211.1"/>
    </source>
</evidence>
<reference evidence="3 4" key="1">
    <citation type="submission" date="2015-01" db="EMBL/GenBank/DDBJ databases">
        <title>Genome sequence of the beneficial rhizobacterium Pseudomonas fluorescens 2-79.</title>
        <authorList>
            <person name="Thuermer A."/>
            <person name="Daniel R."/>
        </authorList>
    </citation>
    <scope>NUCLEOTIDE SEQUENCE [LARGE SCALE GENOMIC DNA]</scope>
    <source>
        <strain evidence="3 4">2-79</strain>
    </source>
</reference>
<dbReference type="InterPro" id="IPR007712">
    <property type="entry name" value="RelE/ParE_toxin"/>
</dbReference>
<dbReference type="PATRIC" id="fig|294.125.peg.1402"/>
<dbReference type="Proteomes" id="UP000032210">
    <property type="component" value="Unassembled WGS sequence"/>
</dbReference>
<proteinExistence type="inferred from homology"/>
<comment type="similarity">
    <text evidence="1">Belongs to the RelE toxin family.</text>
</comment>
<dbReference type="PANTHER" id="PTHR33755">
    <property type="entry name" value="TOXIN PARE1-RELATED"/>
    <property type="match status" value="1"/>
</dbReference>
<protein>
    <submittedName>
        <fullName evidence="3">Plasmid stabilization system protein</fullName>
    </submittedName>
</protein>
<evidence type="ECO:0000256" key="2">
    <source>
        <dbReference type="ARBA" id="ARBA00022649"/>
    </source>
</evidence>
<gene>
    <name evidence="3" type="ORF">PFLU3_13640</name>
</gene>
<accession>A0A0D0TIS4</accession>
<sequence length="94" mass="11116">MRVEWLEKALKNLEDEANYIALENPKAADDFSDAIFASVDRLAQFPSMGREGRVKHTREWAVPNWSYLIPYRVRGDRLQILGVFHTRQRPRSKW</sequence>